<keyword evidence="2" id="KW-1185">Reference proteome</keyword>
<name>A0A444UGN1_ACIRT</name>
<accession>A0A444UGN1</accession>
<organism evidence="1 2">
    <name type="scientific">Acipenser ruthenus</name>
    <name type="common">Sterlet sturgeon</name>
    <dbReference type="NCBI Taxonomy" id="7906"/>
    <lineage>
        <taxon>Eukaryota</taxon>
        <taxon>Metazoa</taxon>
        <taxon>Chordata</taxon>
        <taxon>Craniata</taxon>
        <taxon>Vertebrata</taxon>
        <taxon>Euteleostomi</taxon>
        <taxon>Actinopterygii</taxon>
        <taxon>Chondrostei</taxon>
        <taxon>Acipenseriformes</taxon>
        <taxon>Acipenseridae</taxon>
        <taxon>Acipenser</taxon>
    </lineage>
</organism>
<evidence type="ECO:0000313" key="2">
    <source>
        <dbReference type="Proteomes" id="UP000289886"/>
    </source>
</evidence>
<dbReference type="Proteomes" id="UP000289886">
    <property type="component" value="Unassembled WGS sequence"/>
</dbReference>
<evidence type="ECO:0000313" key="1">
    <source>
        <dbReference type="EMBL" id="RXM34321.1"/>
    </source>
</evidence>
<protein>
    <submittedName>
        <fullName evidence="1">Uncharacterized protein</fullName>
    </submittedName>
</protein>
<proteinExistence type="predicted"/>
<sequence length="228" mass="26179">MSSANFRYFSENAVLEPSDLEMDWTTEEMTRLIKDFENVPLLNPAESDDVDGPLGISFEKVLKISRGLLASLLEVIIDSDMVKNCRGCEIDHQSQLRHICLYEVDPDYFDQHFEEILEKIHVPWLKLLVAKGLACFNFHPSLTKLQKLVEDILTEIRPEHSIRRKLSHLQEALDDKTRDIVNKITKAFYHRSFTNPQAPLAYYGVCDFENGERPDSSKTEENHGGAVV</sequence>
<dbReference type="AlphaFoldDB" id="A0A444UGN1"/>
<gene>
    <name evidence="1" type="ORF">EOD39_14196</name>
</gene>
<comment type="caution">
    <text evidence="1">The sequence shown here is derived from an EMBL/GenBank/DDBJ whole genome shotgun (WGS) entry which is preliminary data.</text>
</comment>
<dbReference type="EMBL" id="SCEB01214605">
    <property type="protein sequence ID" value="RXM34321.1"/>
    <property type="molecule type" value="Genomic_DNA"/>
</dbReference>
<reference evidence="1 2" key="1">
    <citation type="submission" date="2019-01" db="EMBL/GenBank/DDBJ databases">
        <title>Draft Genome and Complete Hox-Cluster Characterization of the Sterlet Sturgeon (Acipenser ruthenus).</title>
        <authorList>
            <person name="Wei Q."/>
        </authorList>
    </citation>
    <scope>NUCLEOTIDE SEQUENCE [LARGE SCALE GENOMIC DNA]</scope>
    <source>
        <strain evidence="1">WHYD16114868_AA</strain>
        <tissue evidence="1">Blood</tissue>
    </source>
</reference>